<keyword evidence="2" id="KW-1185">Reference proteome</keyword>
<proteinExistence type="predicted"/>
<gene>
    <name evidence="1" type="ORF">ASV53_23230</name>
</gene>
<accession>A0ABX4FRP5</accession>
<dbReference type="EMBL" id="NOIF01000292">
    <property type="protein sequence ID" value="OZS41526.1"/>
    <property type="molecule type" value="Genomic_DNA"/>
</dbReference>
<organism evidence="1 2">
    <name type="scientific">Photobacterium sanguinicancri</name>
    <dbReference type="NCBI Taxonomy" id="875932"/>
    <lineage>
        <taxon>Bacteria</taxon>
        <taxon>Pseudomonadati</taxon>
        <taxon>Pseudomonadota</taxon>
        <taxon>Gammaproteobacteria</taxon>
        <taxon>Vibrionales</taxon>
        <taxon>Vibrionaceae</taxon>
        <taxon>Photobacterium</taxon>
    </lineage>
</organism>
<evidence type="ECO:0000313" key="1">
    <source>
        <dbReference type="EMBL" id="OZS41526.1"/>
    </source>
</evidence>
<dbReference type="Proteomes" id="UP000215999">
    <property type="component" value="Unassembled WGS sequence"/>
</dbReference>
<name>A0ABX4FRP5_9GAMM</name>
<dbReference type="RefSeq" id="WP_205049229.1">
    <property type="nucleotide sequence ID" value="NZ_NOIF01000292.1"/>
</dbReference>
<protein>
    <submittedName>
        <fullName evidence="1">Uncharacterized protein</fullName>
    </submittedName>
</protein>
<evidence type="ECO:0000313" key="2">
    <source>
        <dbReference type="Proteomes" id="UP000215999"/>
    </source>
</evidence>
<sequence>GISHQRTSNTLGAIHPNSNGKEQLSCVNYVGIRQSPCSNNTSFVVVDSCIIVFFGHDLALLNIKSKFRHEIAAVRKLEIRACAGLNLYIPNGQNAQRRKSPL</sequence>
<comment type="caution">
    <text evidence="1">The sequence shown here is derived from an EMBL/GenBank/DDBJ whole genome shotgun (WGS) entry which is preliminary data.</text>
</comment>
<feature type="non-terminal residue" evidence="1">
    <location>
        <position position="1"/>
    </location>
</feature>
<reference evidence="1 2" key="1">
    <citation type="journal article" date="2016" name="Antonie Van Leeuwenhoek">
        <title>Photobacterium sanguinicancri sp. nov. isolated from marine animals.</title>
        <authorList>
            <person name="Gomez-Gil B."/>
            <person name="Roque A."/>
            <person name="Rotllant G."/>
            <person name="Romalde J.L."/>
            <person name="Doce A."/>
            <person name="Eggermont M."/>
            <person name="Defoirdt T."/>
        </authorList>
    </citation>
    <scope>NUCLEOTIDE SEQUENCE [LARGE SCALE GENOMIC DNA]</scope>
    <source>
        <strain evidence="1 2">CAIM 1827</strain>
    </source>
</reference>